<evidence type="ECO:0000256" key="5">
    <source>
        <dbReference type="SAM" id="Phobius"/>
    </source>
</evidence>
<name>A0A2V4NIN1_9ACTN</name>
<evidence type="ECO:0000256" key="2">
    <source>
        <dbReference type="ARBA" id="ARBA00022692"/>
    </source>
</evidence>
<feature type="transmembrane region" description="Helical" evidence="5">
    <location>
        <begin position="73"/>
        <end position="93"/>
    </location>
</feature>
<comment type="subcellular location">
    <subcellularLocation>
        <location evidence="1">Membrane</location>
        <topology evidence="1">Multi-pass membrane protein</topology>
    </subcellularLocation>
</comment>
<reference evidence="6 7" key="1">
    <citation type="submission" date="2018-03" db="EMBL/GenBank/DDBJ databases">
        <title>Bioinformatic expansion and discovery of thiopeptide antibiotics.</title>
        <authorList>
            <person name="Schwalen C.J."/>
            <person name="Hudson G.A."/>
            <person name="Mitchell D.A."/>
        </authorList>
    </citation>
    <scope>NUCLEOTIDE SEQUENCE [LARGE SCALE GENOMIC DNA]</scope>
    <source>
        <strain evidence="6 7">ATCC 21389</strain>
    </source>
</reference>
<keyword evidence="4 5" id="KW-0472">Membrane</keyword>
<dbReference type="AlphaFoldDB" id="A0A2V4NIN1"/>
<accession>A0A2V4NIN1</accession>
<evidence type="ECO:0000256" key="4">
    <source>
        <dbReference type="ARBA" id="ARBA00023136"/>
    </source>
</evidence>
<dbReference type="OrthoDB" id="3790625at2"/>
<proteinExistence type="predicted"/>
<feature type="transmembrane region" description="Helical" evidence="5">
    <location>
        <begin position="45"/>
        <end position="67"/>
    </location>
</feature>
<organism evidence="6 7">
    <name type="scientific">Streptomyces tateyamensis</name>
    <dbReference type="NCBI Taxonomy" id="565073"/>
    <lineage>
        <taxon>Bacteria</taxon>
        <taxon>Bacillati</taxon>
        <taxon>Actinomycetota</taxon>
        <taxon>Actinomycetes</taxon>
        <taxon>Kitasatosporales</taxon>
        <taxon>Streptomycetaceae</taxon>
        <taxon>Streptomyces</taxon>
    </lineage>
</organism>
<dbReference type="RefSeq" id="WP_110672776.1">
    <property type="nucleotide sequence ID" value="NZ_PYBW01000131.1"/>
</dbReference>
<protein>
    <recommendedName>
        <fullName evidence="8">DoxX family protein</fullName>
    </recommendedName>
</protein>
<evidence type="ECO:0000313" key="7">
    <source>
        <dbReference type="Proteomes" id="UP000248039"/>
    </source>
</evidence>
<keyword evidence="2 5" id="KW-0812">Transmembrane</keyword>
<keyword evidence="3 5" id="KW-1133">Transmembrane helix</keyword>
<keyword evidence="7" id="KW-1185">Reference proteome</keyword>
<sequence length="124" mass="12678">MNITLWIIASVLALAFLGAGAMKLSQPREKLVASGMGWAQDFSAGAVKAIGAVELLGALGLVLPAALHIAPVLVAWAATGLAVTMVGAVLVHLRRGEAKQVAPSAVLLLLAVVVAWGRFGPCQF</sequence>
<evidence type="ECO:0000256" key="3">
    <source>
        <dbReference type="ARBA" id="ARBA00022989"/>
    </source>
</evidence>
<gene>
    <name evidence="6" type="ORF">C7C46_28285</name>
</gene>
<dbReference type="Proteomes" id="UP000248039">
    <property type="component" value="Unassembled WGS sequence"/>
</dbReference>
<evidence type="ECO:0000313" key="6">
    <source>
        <dbReference type="EMBL" id="PYC69151.1"/>
    </source>
</evidence>
<evidence type="ECO:0008006" key="8">
    <source>
        <dbReference type="Google" id="ProtNLM"/>
    </source>
</evidence>
<feature type="transmembrane region" description="Helical" evidence="5">
    <location>
        <begin position="100"/>
        <end position="119"/>
    </location>
</feature>
<dbReference type="Pfam" id="PF13564">
    <property type="entry name" value="DoxX_2"/>
    <property type="match status" value="1"/>
</dbReference>
<comment type="caution">
    <text evidence="6">The sequence shown here is derived from an EMBL/GenBank/DDBJ whole genome shotgun (WGS) entry which is preliminary data.</text>
</comment>
<dbReference type="EMBL" id="PYBW01000131">
    <property type="protein sequence ID" value="PYC69151.1"/>
    <property type="molecule type" value="Genomic_DNA"/>
</dbReference>
<dbReference type="GO" id="GO:0016020">
    <property type="term" value="C:membrane"/>
    <property type="evidence" value="ECO:0007669"/>
    <property type="project" value="UniProtKB-SubCell"/>
</dbReference>
<feature type="transmembrane region" description="Helical" evidence="5">
    <location>
        <begin position="6"/>
        <end position="24"/>
    </location>
</feature>
<evidence type="ECO:0000256" key="1">
    <source>
        <dbReference type="ARBA" id="ARBA00004141"/>
    </source>
</evidence>
<dbReference type="InterPro" id="IPR032808">
    <property type="entry name" value="DoxX"/>
</dbReference>